<proteinExistence type="predicted"/>
<accession>A0A1G7AAX1</accession>
<evidence type="ECO:0000313" key="1">
    <source>
        <dbReference type="EMBL" id="SDE12044.1"/>
    </source>
</evidence>
<sequence>MRLYDIGEAFVSGVFSIPVDLYYGSRRTFEDMGLFGEEVQNENAAERGRIADLIKKAFNNKQVIYKLVQIILDDFFAQLPESTKGKLKEALDKAGIWTASRYGAQITLSSYLGQKIAAAVVTKAIVKRLVSVGVGAIVSVIVTQGIIERSSEASKRLRRANPRLHQKLKRESLDVIYFLVEEELAPLIECNTISLRNPGAIEEFVKTIEESIK</sequence>
<protein>
    <submittedName>
        <fullName evidence="1">Uncharacterized protein</fullName>
    </submittedName>
</protein>
<dbReference type="AlphaFoldDB" id="A0A1G7AAX1"/>
<dbReference type="RefSeq" id="WP_143027107.1">
    <property type="nucleotide sequence ID" value="NZ_FNAP01000003.1"/>
</dbReference>
<reference evidence="1 2" key="1">
    <citation type="submission" date="2016-10" db="EMBL/GenBank/DDBJ databases">
        <authorList>
            <person name="de Groot N.N."/>
        </authorList>
    </citation>
    <scope>NUCLEOTIDE SEQUENCE [LARGE SCALE GENOMIC DNA]</scope>
    <source>
        <strain evidence="1 2">ATCC 700224</strain>
    </source>
</reference>
<name>A0A1G7AAX1_9PROT</name>
<keyword evidence="2" id="KW-1185">Reference proteome</keyword>
<dbReference type="EMBL" id="FNAP01000003">
    <property type="protein sequence ID" value="SDE12044.1"/>
    <property type="molecule type" value="Genomic_DNA"/>
</dbReference>
<dbReference type="OrthoDB" id="6539257at2"/>
<gene>
    <name evidence="1" type="ORF">SAMN05421720_103255</name>
</gene>
<dbReference type="Proteomes" id="UP000199412">
    <property type="component" value="Unassembled WGS sequence"/>
</dbReference>
<organism evidence="1 2">
    <name type="scientific">Rhodospira trueperi</name>
    <dbReference type="NCBI Taxonomy" id="69960"/>
    <lineage>
        <taxon>Bacteria</taxon>
        <taxon>Pseudomonadati</taxon>
        <taxon>Pseudomonadota</taxon>
        <taxon>Alphaproteobacteria</taxon>
        <taxon>Rhodospirillales</taxon>
        <taxon>Rhodospirillaceae</taxon>
        <taxon>Rhodospira</taxon>
    </lineage>
</organism>
<evidence type="ECO:0000313" key="2">
    <source>
        <dbReference type="Proteomes" id="UP000199412"/>
    </source>
</evidence>